<sequence>MQGKAAYDTPLWWGPSSDPTHSERFSEPGCLTLEFAPSFSKNSSISLYSIGPSIEEYVVFSATMIHEEHMLSKGKSSNVRQSHRAMGANESHYCFGLEDVVFAMLGWKESLMYLPLGSENDWTIAIHIAASEGDVNMINKLLNHCPDCRDLLNNNNQNALHVSVLNNQDKRYRTEWSLARPFLCRSANIRCVQGRASHTRHRYHCLEGPCPCFELQNPMLTLSTLSLTNDPSVYSASTRWGTGPTVAACG</sequence>
<keyword evidence="4" id="KW-1185">Reference proteome</keyword>
<dbReference type="EMBL" id="MLFT02000008">
    <property type="protein sequence ID" value="PHT40265.1"/>
    <property type="molecule type" value="Genomic_DNA"/>
</dbReference>
<gene>
    <name evidence="3" type="ORF">CQW23_19119</name>
</gene>
<keyword evidence="2" id="KW-0040">ANK repeat</keyword>
<dbReference type="Proteomes" id="UP000224567">
    <property type="component" value="Unassembled WGS sequence"/>
</dbReference>
<protein>
    <submittedName>
        <fullName evidence="3">Uncharacterized protein</fullName>
    </submittedName>
</protein>
<comment type="caution">
    <text evidence="3">The sequence shown here is derived from an EMBL/GenBank/DDBJ whole genome shotgun (WGS) entry which is preliminary data.</text>
</comment>
<dbReference type="PANTHER" id="PTHR24186:SF50">
    <property type="entry name" value="ANKYRIN REPEAT-CONTAINING PROTEIN ITN1-LIKE ISOFORM X1"/>
    <property type="match status" value="1"/>
</dbReference>
<dbReference type="InterPro" id="IPR036770">
    <property type="entry name" value="Ankyrin_rpt-contain_sf"/>
</dbReference>
<dbReference type="AlphaFoldDB" id="A0A2G2W4W1"/>
<evidence type="ECO:0000256" key="2">
    <source>
        <dbReference type="ARBA" id="ARBA00023043"/>
    </source>
</evidence>
<reference evidence="3 4" key="1">
    <citation type="journal article" date="2017" name="Genome Biol.">
        <title>New reference genome sequences of hot pepper reveal the massive evolution of plant disease-resistance genes by retroduplication.</title>
        <authorList>
            <person name="Kim S."/>
            <person name="Park J."/>
            <person name="Yeom S.I."/>
            <person name="Kim Y.M."/>
            <person name="Seo E."/>
            <person name="Kim K.T."/>
            <person name="Kim M.S."/>
            <person name="Lee J.M."/>
            <person name="Cheong K."/>
            <person name="Shin H.S."/>
            <person name="Kim S.B."/>
            <person name="Han K."/>
            <person name="Lee J."/>
            <person name="Park M."/>
            <person name="Lee H.A."/>
            <person name="Lee H.Y."/>
            <person name="Lee Y."/>
            <person name="Oh S."/>
            <person name="Lee J.H."/>
            <person name="Choi E."/>
            <person name="Choi E."/>
            <person name="Lee S.E."/>
            <person name="Jeon J."/>
            <person name="Kim H."/>
            <person name="Choi G."/>
            <person name="Song H."/>
            <person name="Lee J."/>
            <person name="Lee S.C."/>
            <person name="Kwon J.K."/>
            <person name="Lee H.Y."/>
            <person name="Koo N."/>
            <person name="Hong Y."/>
            <person name="Kim R.W."/>
            <person name="Kang W.H."/>
            <person name="Huh J.H."/>
            <person name="Kang B.C."/>
            <person name="Yang T.J."/>
            <person name="Lee Y.H."/>
            <person name="Bennetzen J.L."/>
            <person name="Choi D."/>
        </authorList>
    </citation>
    <scope>NUCLEOTIDE SEQUENCE [LARGE SCALE GENOMIC DNA]</scope>
    <source>
        <strain evidence="4">cv. PBC81</strain>
    </source>
</reference>
<accession>A0A2G2W4W1</accession>
<reference evidence="4" key="2">
    <citation type="journal article" date="2017" name="J. Anim. Genet.">
        <title>Multiple reference genome sequences of hot pepper reveal the massive evolution of plant disease resistance genes by retroduplication.</title>
        <authorList>
            <person name="Kim S."/>
            <person name="Park J."/>
            <person name="Yeom S.-I."/>
            <person name="Kim Y.-M."/>
            <person name="Seo E."/>
            <person name="Kim K.-T."/>
            <person name="Kim M.-S."/>
            <person name="Lee J.M."/>
            <person name="Cheong K."/>
            <person name="Shin H.-S."/>
            <person name="Kim S.-B."/>
            <person name="Han K."/>
            <person name="Lee J."/>
            <person name="Park M."/>
            <person name="Lee H.-A."/>
            <person name="Lee H.-Y."/>
            <person name="Lee Y."/>
            <person name="Oh S."/>
            <person name="Lee J.H."/>
            <person name="Choi E."/>
            <person name="Choi E."/>
            <person name="Lee S.E."/>
            <person name="Jeon J."/>
            <person name="Kim H."/>
            <person name="Choi G."/>
            <person name="Song H."/>
            <person name="Lee J."/>
            <person name="Lee S.-C."/>
            <person name="Kwon J.-K."/>
            <person name="Lee H.-Y."/>
            <person name="Koo N."/>
            <person name="Hong Y."/>
            <person name="Kim R.W."/>
            <person name="Kang W.-H."/>
            <person name="Huh J.H."/>
            <person name="Kang B.-C."/>
            <person name="Yang T.-J."/>
            <person name="Lee Y.-H."/>
            <person name="Bennetzen J.L."/>
            <person name="Choi D."/>
        </authorList>
    </citation>
    <scope>NUCLEOTIDE SEQUENCE [LARGE SCALE GENOMIC DNA]</scope>
    <source>
        <strain evidence="4">cv. PBC81</strain>
    </source>
</reference>
<dbReference type="GO" id="GO:0005886">
    <property type="term" value="C:plasma membrane"/>
    <property type="evidence" value="ECO:0007669"/>
    <property type="project" value="TreeGrafter"/>
</dbReference>
<dbReference type="STRING" id="33114.A0A2G2W4W1"/>
<organism evidence="3 4">
    <name type="scientific">Capsicum baccatum</name>
    <name type="common">Peruvian pepper</name>
    <dbReference type="NCBI Taxonomy" id="33114"/>
    <lineage>
        <taxon>Eukaryota</taxon>
        <taxon>Viridiplantae</taxon>
        <taxon>Streptophyta</taxon>
        <taxon>Embryophyta</taxon>
        <taxon>Tracheophyta</taxon>
        <taxon>Spermatophyta</taxon>
        <taxon>Magnoliopsida</taxon>
        <taxon>eudicotyledons</taxon>
        <taxon>Gunneridae</taxon>
        <taxon>Pentapetalae</taxon>
        <taxon>asterids</taxon>
        <taxon>lamiids</taxon>
        <taxon>Solanales</taxon>
        <taxon>Solanaceae</taxon>
        <taxon>Solanoideae</taxon>
        <taxon>Capsiceae</taxon>
        <taxon>Capsicum</taxon>
    </lineage>
</organism>
<proteinExistence type="predicted"/>
<name>A0A2G2W4W1_CAPBA</name>
<evidence type="ECO:0000313" key="3">
    <source>
        <dbReference type="EMBL" id="PHT40265.1"/>
    </source>
</evidence>
<dbReference type="PANTHER" id="PTHR24186">
    <property type="entry name" value="PROTEIN PHOSPHATASE 1 REGULATORY SUBUNIT"/>
    <property type="match status" value="1"/>
</dbReference>
<dbReference type="SUPFAM" id="SSF48403">
    <property type="entry name" value="Ankyrin repeat"/>
    <property type="match status" value="1"/>
</dbReference>
<evidence type="ECO:0000256" key="1">
    <source>
        <dbReference type="ARBA" id="ARBA00022737"/>
    </source>
</evidence>
<dbReference type="Gene3D" id="1.25.40.20">
    <property type="entry name" value="Ankyrin repeat-containing domain"/>
    <property type="match status" value="1"/>
</dbReference>
<evidence type="ECO:0000313" key="4">
    <source>
        <dbReference type="Proteomes" id="UP000224567"/>
    </source>
</evidence>
<dbReference type="OrthoDB" id="1847170at2759"/>
<keyword evidence="1" id="KW-0677">Repeat</keyword>